<name>A0ABN9QEP6_9DINO</name>
<reference evidence="2" key="1">
    <citation type="submission" date="2023-10" db="EMBL/GenBank/DDBJ databases">
        <authorList>
            <person name="Chen Y."/>
            <person name="Shah S."/>
            <person name="Dougan E. K."/>
            <person name="Thang M."/>
            <person name="Chan C."/>
        </authorList>
    </citation>
    <scope>NUCLEOTIDE SEQUENCE [LARGE SCALE GENOMIC DNA]</scope>
</reference>
<accession>A0ABN9QEP6</accession>
<sequence length="172" mass="18737">STLAEGSAPPSPSRPRRRPPPPAMARSRAHLAAAAVLALGLASARSLLFVVSARPTVARRSAVALRAKVWNPQTMSFEETGSAWENPTVEGMSSAMGLYFPEMKPEKPKKGYYYNRAWKKVEANGPNDPTTAGLPGWDIETNIAGERSFEQEQTYGWNIGPGTDNVDERPVR</sequence>
<evidence type="ECO:0000313" key="3">
    <source>
        <dbReference type="Proteomes" id="UP001189429"/>
    </source>
</evidence>
<dbReference type="EMBL" id="CAUYUJ010003021">
    <property type="protein sequence ID" value="CAK0803497.1"/>
    <property type="molecule type" value="Genomic_DNA"/>
</dbReference>
<protein>
    <submittedName>
        <fullName evidence="2">Uncharacterized protein</fullName>
    </submittedName>
</protein>
<organism evidence="2 3">
    <name type="scientific">Prorocentrum cordatum</name>
    <dbReference type="NCBI Taxonomy" id="2364126"/>
    <lineage>
        <taxon>Eukaryota</taxon>
        <taxon>Sar</taxon>
        <taxon>Alveolata</taxon>
        <taxon>Dinophyceae</taxon>
        <taxon>Prorocentrales</taxon>
        <taxon>Prorocentraceae</taxon>
        <taxon>Prorocentrum</taxon>
    </lineage>
</organism>
<gene>
    <name evidence="2" type="ORF">PCOR1329_LOCUS10641</name>
</gene>
<proteinExistence type="predicted"/>
<feature type="region of interest" description="Disordered" evidence="1">
    <location>
        <begin position="150"/>
        <end position="172"/>
    </location>
</feature>
<keyword evidence="3" id="KW-1185">Reference proteome</keyword>
<evidence type="ECO:0000256" key="1">
    <source>
        <dbReference type="SAM" id="MobiDB-lite"/>
    </source>
</evidence>
<feature type="non-terminal residue" evidence="2">
    <location>
        <position position="1"/>
    </location>
</feature>
<comment type="caution">
    <text evidence="2">The sequence shown here is derived from an EMBL/GenBank/DDBJ whole genome shotgun (WGS) entry which is preliminary data.</text>
</comment>
<evidence type="ECO:0000313" key="2">
    <source>
        <dbReference type="EMBL" id="CAK0803497.1"/>
    </source>
</evidence>
<feature type="region of interest" description="Disordered" evidence="1">
    <location>
        <begin position="1"/>
        <end position="27"/>
    </location>
</feature>
<dbReference type="Proteomes" id="UP001189429">
    <property type="component" value="Unassembled WGS sequence"/>
</dbReference>